<evidence type="ECO:0000313" key="3">
    <source>
        <dbReference type="Proteomes" id="UP000199592"/>
    </source>
</evidence>
<keyword evidence="1 2" id="KW-0812">Transmembrane</keyword>
<dbReference type="PANTHER" id="PTHR34262">
    <property type="entry name" value="TRANSMEMBRANE PROTEIN 220"/>
    <property type="match status" value="1"/>
</dbReference>
<sequence length="120" mass="13757">METFFKIFAIVFTLLFGYAIAVQYNDPDAFKWILIYLAAAAASILFLMRKLKPIVYFILTIFFLVLFVVYWPETYEGVQLDHGMKTVNIEEGRESLGSLIAAAVMLILGMRTRFVNKSKV</sequence>
<organism evidence="2 3">
    <name type="scientific">Flagellimonas zhangzhouensis</name>
    <dbReference type="NCBI Taxonomy" id="1073328"/>
    <lineage>
        <taxon>Bacteria</taxon>
        <taxon>Pseudomonadati</taxon>
        <taxon>Bacteroidota</taxon>
        <taxon>Flavobacteriia</taxon>
        <taxon>Flavobacteriales</taxon>
        <taxon>Flavobacteriaceae</taxon>
        <taxon>Flagellimonas</taxon>
    </lineage>
</organism>
<dbReference type="InterPro" id="IPR029377">
    <property type="entry name" value="TMEM220"/>
</dbReference>
<keyword evidence="3" id="KW-1185">Reference proteome</keyword>
<accession>A0A1H2XVM2</accession>
<dbReference type="STRING" id="1073328.SAMN05216294_2857"/>
<evidence type="ECO:0000313" key="2">
    <source>
        <dbReference type="EMBL" id="SDW97002.1"/>
    </source>
</evidence>
<feature type="transmembrane region" description="Helical" evidence="1">
    <location>
        <begin position="29"/>
        <end position="47"/>
    </location>
</feature>
<evidence type="ECO:0000256" key="1">
    <source>
        <dbReference type="SAM" id="Phobius"/>
    </source>
</evidence>
<dbReference type="Pfam" id="PF15071">
    <property type="entry name" value="TMEM220"/>
    <property type="match status" value="1"/>
</dbReference>
<dbReference type="RefSeq" id="WP_090297955.1">
    <property type="nucleotide sequence ID" value="NZ_FNKI01000003.1"/>
</dbReference>
<dbReference type="OrthoDB" id="329078at2"/>
<dbReference type="AlphaFoldDB" id="A0A1H2XVM2"/>
<name>A0A1H2XVM2_9FLAO</name>
<keyword evidence="1" id="KW-1133">Transmembrane helix</keyword>
<dbReference type="EMBL" id="FNMY01000004">
    <property type="protein sequence ID" value="SDW97002.1"/>
    <property type="molecule type" value="Genomic_DNA"/>
</dbReference>
<reference evidence="3" key="1">
    <citation type="submission" date="2016-10" db="EMBL/GenBank/DDBJ databases">
        <authorList>
            <person name="Varghese N."/>
            <person name="Submissions S."/>
        </authorList>
    </citation>
    <scope>NUCLEOTIDE SEQUENCE [LARGE SCALE GENOMIC DNA]</scope>
    <source>
        <strain evidence="3">DSM 25030</strain>
    </source>
</reference>
<feature type="transmembrane region" description="Helical" evidence="1">
    <location>
        <begin position="92"/>
        <end position="110"/>
    </location>
</feature>
<proteinExistence type="predicted"/>
<keyword evidence="1" id="KW-0472">Membrane</keyword>
<feature type="transmembrane region" description="Helical" evidence="1">
    <location>
        <begin position="54"/>
        <end position="72"/>
    </location>
</feature>
<gene>
    <name evidence="2" type="ORF">SAMN04487892_2849</name>
</gene>
<dbReference type="PANTHER" id="PTHR34262:SF1">
    <property type="entry name" value="TRANSMEMBRANE PROTEIN 220"/>
    <property type="match status" value="1"/>
</dbReference>
<dbReference type="Proteomes" id="UP000199592">
    <property type="component" value="Unassembled WGS sequence"/>
</dbReference>
<protein>
    <submittedName>
        <fullName evidence="2">Transmembrane family 220, helix</fullName>
    </submittedName>
</protein>